<evidence type="ECO:0008006" key="4">
    <source>
        <dbReference type="Google" id="ProtNLM"/>
    </source>
</evidence>
<feature type="chain" id="PRO_5003508807" description="Lipoprotein" evidence="2">
    <location>
        <begin position="21"/>
        <end position="59"/>
    </location>
</feature>
<proteinExistence type="predicted"/>
<dbReference type="AlphaFoldDB" id="G8C3R9"/>
<dbReference type="HOGENOM" id="CLU_2951710_0_0_14"/>
<accession>G8C3R9</accession>
<dbReference type="RefSeq" id="WP_015511832.1">
    <property type="nucleotide sequence ID" value="NC_021007.1"/>
</dbReference>
<name>G8C3R9_9MOLU</name>
<reference evidence="3" key="1">
    <citation type="submission" date="2011-11" db="EMBL/GenBank/DDBJ databases">
        <title>Complete genome sequence of Candidatus Mycoplasma haemominutum.</title>
        <authorList>
            <person name="Barker E.N."/>
            <person name="Darby A.C."/>
            <person name="Helps C.R."/>
            <person name="Peters I.R."/>
            <person name="Hughes M.A."/>
            <person name="Radford A.D."/>
            <person name="Novacco M."/>
            <person name="Boretti F."/>
            <person name="Hofmann-Lehmann R."/>
            <person name="Tasker S."/>
        </authorList>
    </citation>
    <scope>NUCLEOTIDE SEQUENCE</scope>
    <source>
        <strain evidence="3">Birmingham 1</strain>
    </source>
</reference>
<dbReference type="KEGG" id="mhb:MHM_04490"/>
<gene>
    <name evidence="3" type="ORF">MHM_04490</name>
</gene>
<organism evidence="3">
    <name type="scientific">Candidatus Mycoplasma haematominutum 'Birmingham 1'</name>
    <dbReference type="NCBI Taxonomy" id="1116213"/>
    <lineage>
        <taxon>Bacteria</taxon>
        <taxon>Bacillati</taxon>
        <taxon>Mycoplasmatota</taxon>
        <taxon>Mollicutes</taxon>
        <taxon>Mycoplasmataceae</taxon>
        <taxon>Mycoplasma</taxon>
    </lineage>
</organism>
<evidence type="ECO:0000313" key="3">
    <source>
        <dbReference type="EMBL" id="CCE66967.1"/>
    </source>
</evidence>
<reference evidence="3" key="2">
    <citation type="submission" date="2011-11" db="EMBL/GenBank/DDBJ databases">
        <authorList>
            <person name="Barker E."/>
        </authorList>
    </citation>
    <scope>NUCLEOTIDE SEQUENCE</scope>
    <source>
        <strain evidence="3">Birmingham 1</strain>
    </source>
</reference>
<dbReference type="EMBL" id="HE613254">
    <property type="protein sequence ID" value="CCE66967.1"/>
    <property type="molecule type" value="Genomic_DNA"/>
</dbReference>
<keyword evidence="2" id="KW-0732">Signal</keyword>
<sequence length="59" mass="5760">MAIALKAFAVPVGVLGSCCAAGIAIPLSVSSSASKGDLVGGGPVDGDKRVNSNFPRCVQ</sequence>
<evidence type="ECO:0000256" key="2">
    <source>
        <dbReference type="SAM" id="SignalP"/>
    </source>
</evidence>
<evidence type="ECO:0000256" key="1">
    <source>
        <dbReference type="SAM" id="MobiDB-lite"/>
    </source>
</evidence>
<protein>
    <recommendedName>
        <fullName evidence="4">Lipoprotein</fullName>
    </recommendedName>
</protein>
<feature type="signal peptide" evidence="2">
    <location>
        <begin position="1"/>
        <end position="20"/>
    </location>
</feature>
<feature type="region of interest" description="Disordered" evidence="1">
    <location>
        <begin position="32"/>
        <end position="59"/>
    </location>
</feature>
<dbReference type="PROSITE" id="PS51257">
    <property type="entry name" value="PROKAR_LIPOPROTEIN"/>
    <property type="match status" value="1"/>
</dbReference>